<gene>
    <name evidence="3" type="ORF">RFM27_02925</name>
</gene>
<dbReference type="Proteomes" id="UP001271780">
    <property type="component" value="Unassembled WGS sequence"/>
</dbReference>
<dbReference type="InterPro" id="IPR002563">
    <property type="entry name" value="Flavin_Rdtase-like_dom"/>
</dbReference>
<dbReference type="RefSeq" id="WP_320315194.1">
    <property type="nucleotide sequence ID" value="NZ_JAVIIX010000001.1"/>
</dbReference>
<dbReference type="PANTHER" id="PTHR30466">
    <property type="entry name" value="FLAVIN REDUCTASE"/>
    <property type="match status" value="1"/>
</dbReference>
<sequence length="178" mass="19685">MEQLTSMTDVTFRRSLGEFATGVAVITAQGPGEDLIGMTMSSFNSVSVDPPLVLFSVDRKAHSLPAMLAAKGFAVNVLAREQENISNRFARALSDKWAEIKRTVGHAEAPLITGALAHFECEPYANYDGGDHVIFVVRVLRHAVRAGNPAPLIFFRGRYRDIVDESEREPSWPLPMHY</sequence>
<feature type="domain" description="Flavin reductase like" evidence="2">
    <location>
        <begin position="16"/>
        <end position="161"/>
    </location>
</feature>
<name>A0ABU4XBP9_9HYPH</name>
<evidence type="ECO:0000313" key="4">
    <source>
        <dbReference type="Proteomes" id="UP001271780"/>
    </source>
</evidence>
<dbReference type="Gene3D" id="2.30.110.10">
    <property type="entry name" value="Electron Transport, Fmn-binding Protein, Chain A"/>
    <property type="match status" value="1"/>
</dbReference>
<keyword evidence="4" id="KW-1185">Reference proteome</keyword>
<proteinExistence type="predicted"/>
<dbReference type="SUPFAM" id="SSF50475">
    <property type="entry name" value="FMN-binding split barrel"/>
    <property type="match status" value="1"/>
</dbReference>
<evidence type="ECO:0000256" key="1">
    <source>
        <dbReference type="ARBA" id="ARBA00023002"/>
    </source>
</evidence>
<dbReference type="EC" id="1.-.-.-" evidence="3"/>
<dbReference type="InterPro" id="IPR050268">
    <property type="entry name" value="NADH-dep_flavin_reductase"/>
</dbReference>
<protein>
    <submittedName>
        <fullName evidence="3">Flavin reductase family protein</fullName>
        <ecNumber evidence="3">1.-.-.-</ecNumber>
    </submittedName>
</protein>
<dbReference type="EMBL" id="JAVIIZ010000001">
    <property type="protein sequence ID" value="MDX8471022.1"/>
    <property type="molecule type" value="Genomic_DNA"/>
</dbReference>
<evidence type="ECO:0000259" key="2">
    <source>
        <dbReference type="SMART" id="SM00903"/>
    </source>
</evidence>
<comment type="caution">
    <text evidence="3">The sequence shown here is derived from an EMBL/GenBank/DDBJ whole genome shotgun (WGS) entry which is preliminary data.</text>
</comment>
<organism evidence="3 4">
    <name type="scientific">Mesorhizobium dulcispinae</name>
    <dbReference type="NCBI Taxonomy" id="3072316"/>
    <lineage>
        <taxon>Bacteria</taxon>
        <taxon>Pseudomonadati</taxon>
        <taxon>Pseudomonadota</taxon>
        <taxon>Alphaproteobacteria</taxon>
        <taxon>Hyphomicrobiales</taxon>
        <taxon>Phyllobacteriaceae</taxon>
        <taxon>Mesorhizobium</taxon>
    </lineage>
</organism>
<dbReference type="GO" id="GO:0016491">
    <property type="term" value="F:oxidoreductase activity"/>
    <property type="evidence" value="ECO:0007669"/>
    <property type="project" value="UniProtKB-KW"/>
</dbReference>
<accession>A0ABU4XBP9</accession>
<dbReference type="PANTHER" id="PTHR30466:SF1">
    <property type="entry name" value="FMN REDUCTASE (NADH) RUTF"/>
    <property type="match status" value="1"/>
</dbReference>
<keyword evidence="1 3" id="KW-0560">Oxidoreductase</keyword>
<dbReference type="InterPro" id="IPR012349">
    <property type="entry name" value="Split_barrel_FMN-bd"/>
</dbReference>
<reference evidence="3 4" key="1">
    <citation type="submission" date="2023-08" db="EMBL/GenBank/DDBJ databases">
        <title>Implementing the SeqCode for naming new Mesorhizobium species isolated from Vachellia karroo root nodules.</title>
        <authorList>
            <person name="Van Lill M."/>
        </authorList>
    </citation>
    <scope>NUCLEOTIDE SEQUENCE [LARGE SCALE GENOMIC DNA]</scope>
    <source>
        <strain evidence="3 4">VK23A</strain>
    </source>
</reference>
<evidence type="ECO:0000313" key="3">
    <source>
        <dbReference type="EMBL" id="MDX8471022.1"/>
    </source>
</evidence>
<dbReference type="SMART" id="SM00903">
    <property type="entry name" value="Flavin_Reduct"/>
    <property type="match status" value="1"/>
</dbReference>
<dbReference type="Pfam" id="PF01613">
    <property type="entry name" value="Flavin_Reduct"/>
    <property type="match status" value="1"/>
</dbReference>